<keyword evidence="2" id="KW-1185">Reference proteome</keyword>
<evidence type="ECO:0000313" key="3">
    <source>
        <dbReference type="WBParaSite" id="NBR_0000477501-mRNA-1"/>
    </source>
</evidence>
<dbReference type="AlphaFoldDB" id="A0A0N4XQH3"/>
<reference evidence="3" key="1">
    <citation type="submission" date="2017-02" db="UniProtKB">
        <authorList>
            <consortium name="WormBaseParasite"/>
        </authorList>
    </citation>
    <scope>IDENTIFICATION</scope>
</reference>
<gene>
    <name evidence="1" type="ORF">NBR_LOCUS4775</name>
</gene>
<dbReference type="WBParaSite" id="NBR_0000477501-mRNA-1">
    <property type="protein sequence ID" value="NBR_0000477501-mRNA-1"/>
    <property type="gene ID" value="NBR_0000477501"/>
</dbReference>
<protein>
    <submittedName>
        <fullName evidence="3">AAA_14 domain-containing protein</fullName>
    </submittedName>
</protein>
<dbReference type="Proteomes" id="UP000271162">
    <property type="component" value="Unassembled WGS sequence"/>
</dbReference>
<reference evidence="1 2" key="2">
    <citation type="submission" date="2018-11" db="EMBL/GenBank/DDBJ databases">
        <authorList>
            <consortium name="Pathogen Informatics"/>
        </authorList>
    </citation>
    <scope>NUCLEOTIDE SEQUENCE [LARGE SCALE GENOMIC DNA]</scope>
</reference>
<dbReference type="EMBL" id="UYSL01009687">
    <property type="protein sequence ID" value="VDL68364.1"/>
    <property type="molecule type" value="Genomic_DNA"/>
</dbReference>
<evidence type="ECO:0000313" key="2">
    <source>
        <dbReference type="Proteomes" id="UP000271162"/>
    </source>
</evidence>
<dbReference type="STRING" id="27835.A0A0N4XQH3"/>
<sequence>MFSDNNRKVEGFLTERLQRPWHDVGGVDAKIKELFRLAATEGGVYLLQGPELCGKTRTLCHLYEQVPLTAFKLIRFIGLTYSSSFAHEVWRQINLQLCALTGRDPHNIISVSDRSYHEYSDANVDDGY</sequence>
<accession>A0A0N4XQH3</accession>
<name>A0A0N4XQH3_NIPBR</name>
<proteinExistence type="predicted"/>
<evidence type="ECO:0000313" key="1">
    <source>
        <dbReference type="EMBL" id="VDL68364.1"/>
    </source>
</evidence>
<organism evidence="3">
    <name type="scientific">Nippostrongylus brasiliensis</name>
    <name type="common">Rat hookworm</name>
    <dbReference type="NCBI Taxonomy" id="27835"/>
    <lineage>
        <taxon>Eukaryota</taxon>
        <taxon>Metazoa</taxon>
        <taxon>Ecdysozoa</taxon>
        <taxon>Nematoda</taxon>
        <taxon>Chromadorea</taxon>
        <taxon>Rhabditida</taxon>
        <taxon>Rhabditina</taxon>
        <taxon>Rhabditomorpha</taxon>
        <taxon>Strongyloidea</taxon>
        <taxon>Heligmosomidae</taxon>
        <taxon>Nippostrongylus</taxon>
    </lineage>
</organism>